<gene>
    <name evidence="2" type="ORF">SAMN04489757_10832</name>
</gene>
<dbReference type="SUPFAM" id="SSF55909">
    <property type="entry name" value="Pentein"/>
    <property type="match status" value="1"/>
</dbReference>
<evidence type="ECO:0000313" key="2">
    <source>
        <dbReference type="EMBL" id="SFO06770.1"/>
    </source>
</evidence>
<dbReference type="PANTHER" id="PTHR31377:SF0">
    <property type="entry name" value="AGMATINE DEIMINASE-RELATED"/>
    <property type="match status" value="1"/>
</dbReference>
<dbReference type="STRING" id="1527.SAMN04489757_10832"/>
<dbReference type="Proteomes" id="UP000198806">
    <property type="component" value="Unassembled WGS sequence"/>
</dbReference>
<dbReference type="Pfam" id="PF04371">
    <property type="entry name" value="PAD_porph"/>
    <property type="match status" value="2"/>
</dbReference>
<protein>
    <submittedName>
        <fullName evidence="2">Agmatine deiminase</fullName>
    </submittedName>
</protein>
<organism evidence="2 3">
    <name type="scientific">Anaerocolumna aminovalerica</name>
    <dbReference type="NCBI Taxonomy" id="1527"/>
    <lineage>
        <taxon>Bacteria</taxon>
        <taxon>Bacillati</taxon>
        <taxon>Bacillota</taxon>
        <taxon>Clostridia</taxon>
        <taxon>Lachnospirales</taxon>
        <taxon>Lachnospiraceae</taxon>
        <taxon>Anaerocolumna</taxon>
    </lineage>
</organism>
<dbReference type="EMBL" id="FOWD01000008">
    <property type="protein sequence ID" value="SFO06770.1"/>
    <property type="molecule type" value="Genomic_DNA"/>
</dbReference>
<accession>A0A1I5E662</accession>
<dbReference type="PANTHER" id="PTHR31377">
    <property type="entry name" value="AGMATINE DEIMINASE-RELATED"/>
    <property type="match status" value="1"/>
</dbReference>
<dbReference type="GO" id="GO:0004668">
    <property type="term" value="F:protein-arginine deiminase activity"/>
    <property type="evidence" value="ECO:0007669"/>
    <property type="project" value="InterPro"/>
</dbReference>
<evidence type="ECO:0000313" key="3">
    <source>
        <dbReference type="Proteomes" id="UP000198806"/>
    </source>
</evidence>
<dbReference type="Gene3D" id="3.75.10.10">
    <property type="entry name" value="L-arginine/glycine Amidinotransferase, Chain A"/>
    <property type="match status" value="1"/>
</dbReference>
<dbReference type="AlphaFoldDB" id="A0A1I5E662"/>
<dbReference type="GO" id="GO:0009446">
    <property type="term" value="P:putrescine biosynthetic process"/>
    <property type="evidence" value="ECO:0007669"/>
    <property type="project" value="InterPro"/>
</dbReference>
<evidence type="ECO:0000256" key="1">
    <source>
        <dbReference type="ARBA" id="ARBA00022801"/>
    </source>
</evidence>
<dbReference type="OrthoDB" id="9808013at2"/>
<keyword evidence="3" id="KW-1185">Reference proteome</keyword>
<dbReference type="GO" id="GO:0047632">
    <property type="term" value="F:agmatine deiminase activity"/>
    <property type="evidence" value="ECO:0007669"/>
    <property type="project" value="TreeGrafter"/>
</dbReference>
<keyword evidence="1" id="KW-0378">Hydrolase</keyword>
<reference evidence="2 3" key="1">
    <citation type="submission" date="2016-10" db="EMBL/GenBank/DDBJ databases">
        <authorList>
            <person name="de Groot N.N."/>
        </authorList>
    </citation>
    <scope>NUCLEOTIDE SEQUENCE [LARGE SCALE GENOMIC DNA]</scope>
    <source>
        <strain evidence="2 3">DSM 1283</strain>
    </source>
</reference>
<dbReference type="RefSeq" id="WP_091685375.1">
    <property type="nucleotide sequence ID" value="NZ_BAABFM010000072.1"/>
</dbReference>
<sequence>MESFRTVGEFEKQESVLIIWPPYANATRKLNTDIVSVQVVLALMGEVEIIVCCYDEEVQKRAKQELARQGVDIALIRFVIFPSPIVYPRDFGAEVMIGDLGSRARVDFRFDMYGYYPEDDELSRLLRGFSEYHAKLIGIENTRHSELISEGGDREFNGGGIMMAIKETEVDKRNPGKNVTEVEQELKRVFNLEQIIWLPQCSYDDEYAYSGPIPSADGTFCSFRSASANGHIDEICRFANTDTILIAHISEEEARESKLHAFNKERLDRAYEAVKTARNQDGQPFRILNMPVPEPIYMDLYPEDDAYNLWREHNEDMDGVLSDVTPFPDGPINVLPALSYCNFLIANNVVVAQKYYKEGMSERIREKDEQALQVLQIAFPNRRIIQINPLALNLYGGGIHCHTRNIPFAQQV</sequence>
<proteinExistence type="predicted"/>
<name>A0A1I5E662_9FIRM</name>
<dbReference type="InterPro" id="IPR007466">
    <property type="entry name" value="Peptidyl-Arg-deiminase_porph"/>
</dbReference>